<dbReference type="GO" id="GO:0004519">
    <property type="term" value="F:endonuclease activity"/>
    <property type="evidence" value="ECO:0007669"/>
    <property type="project" value="UniProtKB-KW"/>
</dbReference>
<feature type="domain" description="Type I restriction enzyme R protein N-terminal" evidence="1">
    <location>
        <begin position="35"/>
        <end position="142"/>
    </location>
</feature>
<reference evidence="2 3" key="1">
    <citation type="submission" date="2018-07" db="EMBL/GenBank/DDBJ databases">
        <title>Dyadobacter roseus sp. nov., isolated from rose rhizosphere soil.</title>
        <authorList>
            <person name="Chen L."/>
        </authorList>
    </citation>
    <scope>NUCLEOTIDE SEQUENCE [LARGE SCALE GENOMIC DNA]</scope>
    <source>
        <strain evidence="2 3">RS19</strain>
    </source>
</reference>
<dbReference type="OrthoDB" id="9790377at2"/>
<dbReference type="InterPro" id="IPR029464">
    <property type="entry name" value="HSDR_N"/>
</dbReference>
<protein>
    <submittedName>
        <fullName evidence="2">Restriction endonuclease subunit R</fullName>
    </submittedName>
</protein>
<evidence type="ECO:0000313" key="3">
    <source>
        <dbReference type="Proteomes" id="UP000256373"/>
    </source>
</evidence>
<gene>
    <name evidence="2" type="ORF">DSL64_07445</name>
</gene>
<dbReference type="RefSeq" id="WP_115830047.1">
    <property type="nucleotide sequence ID" value="NZ_QNUL01000004.1"/>
</dbReference>
<dbReference type="Proteomes" id="UP000256373">
    <property type="component" value="Unassembled WGS sequence"/>
</dbReference>
<accession>A0A3D8YDZ7</accession>
<dbReference type="AlphaFoldDB" id="A0A3D8YDZ7"/>
<keyword evidence="2" id="KW-0378">Hydrolase</keyword>
<organism evidence="2 3">
    <name type="scientific">Dyadobacter luteus</name>
    <dbReference type="NCBI Taxonomy" id="2259619"/>
    <lineage>
        <taxon>Bacteria</taxon>
        <taxon>Pseudomonadati</taxon>
        <taxon>Bacteroidota</taxon>
        <taxon>Cytophagia</taxon>
        <taxon>Cytophagales</taxon>
        <taxon>Spirosomataceae</taxon>
        <taxon>Dyadobacter</taxon>
    </lineage>
</organism>
<keyword evidence="2" id="KW-0255">Endonuclease</keyword>
<proteinExistence type="predicted"/>
<keyword evidence="3" id="KW-1185">Reference proteome</keyword>
<evidence type="ECO:0000313" key="2">
    <source>
        <dbReference type="EMBL" id="REA62750.1"/>
    </source>
</evidence>
<dbReference type="Gene3D" id="3.90.1570.30">
    <property type="match status" value="1"/>
</dbReference>
<keyword evidence="2" id="KW-0540">Nuclease</keyword>
<dbReference type="EMBL" id="QNUL01000004">
    <property type="protein sequence ID" value="REA62750.1"/>
    <property type="molecule type" value="Genomic_DNA"/>
</dbReference>
<sequence>MEPLNLPAFEYKVKQVNGKPHIFDIIRRKFVQLTPEEWVRQHFIHLLINQYGYPKSLFAIETGMKYNKLAKRTDIMILSQEGTPFLLVECKAPFVKIGEATLAQIGRYNFTLRPTYLATTNGFSHYCFQAVDGQIHYMDDFPTYRNLNSE</sequence>
<name>A0A3D8YDZ7_9BACT</name>
<evidence type="ECO:0000259" key="1">
    <source>
        <dbReference type="Pfam" id="PF13588"/>
    </source>
</evidence>
<dbReference type="Pfam" id="PF13588">
    <property type="entry name" value="HSDR_N_2"/>
    <property type="match status" value="1"/>
</dbReference>
<comment type="caution">
    <text evidence="2">The sequence shown here is derived from an EMBL/GenBank/DDBJ whole genome shotgun (WGS) entry which is preliminary data.</text>
</comment>